<reference evidence="1 2" key="1">
    <citation type="submission" date="2019-02" db="EMBL/GenBank/DDBJ databases">
        <title>Deep-cultivation of Planctomycetes and their phenomic and genomic characterization uncovers novel biology.</title>
        <authorList>
            <person name="Wiegand S."/>
            <person name="Jogler M."/>
            <person name="Boedeker C."/>
            <person name="Pinto D."/>
            <person name="Vollmers J."/>
            <person name="Rivas-Marin E."/>
            <person name="Kohn T."/>
            <person name="Peeters S.H."/>
            <person name="Heuer A."/>
            <person name="Rast P."/>
            <person name="Oberbeckmann S."/>
            <person name="Bunk B."/>
            <person name="Jeske O."/>
            <person name="Meyerdierks A."/>
            <person name="Storesund J.E."/>
            <person name="Kallscheuer N."/>
            <person name="Luecker S."/>
            <person name="Lage O.M."/>
            <person name="Pohl T."/>
            <person name="Merkel B.J."/>
            <person name="Hornburger P."/>
            <person name="Mueller R.-W."/>
            <person name="Bruemmer F."/>
            <person name="Labrenz M."/>
            <person name="Spormann A.M."/>
            <person name="Op den Camp H."/>
            <person name="Overmann J."/>
            <person name="Amann R."/>
            <person name="Jetten M.S.M."/>
            <person name="Mascher T."/>
            <person name="Medema M.H."/>
            <person name="Devos D.P."/>
            <person name="Kaster A.-K."/>
            <person name="Ovreas L."/>
            <person name="Rohde M."/>
            <person name="Galperin M.Y."/>
            <person name="Jogler C."/>
        </authorList>
    </citation>
    <scope>NUCLEOTIDE SEQUENCE [LARGE SCALE GENOMIC DNA]</scope>
    <source>
        <strain evidence="1 2">Pla133</strain>
    </source>
</reference>
<protein>
    <submittedName>
        <fullName evidence="1">Uncharacterized protein</fullName>
    </submittedName>
</protein>
<dbReference type="RefSeq" id="WP_145066010.1">
    <property type="nucleotide sequence ID" value="NZ_CP036287.1"/>
</dbReference>
<evidence type="ECO:0000313" key="2">
    <source>
        <dbReference type="Proteomes" id="UP000316921"/>
    </source>
</evidence>
<gene>
    <name evidence="1" type="ORF">Pla133_27430</name>
</gene>
<dbReference type="EMBL" id="CP036287">
    <property type="protein sequence ID" value="QDU67655.1"/>
    <property type="molecule type" value="Genomic_DNA"/>
</dbReference>
<dbReference type="Proteomes" id="UP000316921">
    <property type="component" value="Chromosome"/>
</dbReference>
<proteinExistence type="predicted"/>
<dbReference type="KEGG" id="pbap:Pla133_27430"/>
<organism evidence="1 2">
    <name type="scientific">Engelhardtia mirabilis</name>
    <dbReference type="NCBI Taxonomy" id="2528011"/>
    <lineage>
        <taxon>Bacteria</taxon>
        <taxon>Pseudomonadati</taxon>
        <taxon>Planctomycetota</taxon>
        <taxon>Planctomycetia</taxon>
        <taxon>Planctomycetia incertae sedis</taxon>
        <taxon>Engelhardtia</taxon>
    </lineage>
</organism>
<keyword evidence="2" id="KW-1185">Reference proteome</keyword>
<evidence type="ECO:0000313" key="1">
    <source>
        <dbReference type="EMBL" id="QDU67655.1"/>
    </source>
</evidence>
<dbReference type="AlphaFoldDB" id="A0A518BL05"/>
<name>A0A518BL05_9BACT</name>
<sequence length="102" mass="11508">MTSLGPSTCEGCKHTLPTGFARYFERADDPESYDYLCFRCAIRRGLASRNAVDRRTIFEQIETIVSSDRSELWGEALYQRNLICLPGRLTTLLEGGEIRNAG</sequence>
<accession>A0A518BL05</accession>